<dbReference type="SMART" id="SM00047">
    <property type="entry name" value="LYZ2"/>
    <property type="match status" value="1"/>
</dbReference>
<feature type="domain" description="SH3b" evidence="3">
    <location>
        <begin position="29"/>
        <end position="102"/>
    </location>
</feature>
<evidence type="ECO:0000259" key="3">
    <source>
        <dbReference type="PROSITE" id="PS51781"/>
    </source>
</evidence>
<dbReference type="InterPro" id="IPR003646">
    <property type="entry name" value="SH3-like_bac-type"/>
</dbReference>
<dbReference type="Proteomes" id="UP001596267">
    <property type="component" value="Unassembled WGS sequence"/>
</dbReference>
<dbReference type="PROSITE" id="PS51781">
    <property type="entry name" value="SH3B"/>
    <property type="match status" value="8"/>
</dbReference>
<dbReference type="PANTHER" id="PTHR34408:SF1">
    <property type="entry name" value="GLYCOSYL HYDROLASE FAMILY 19 DOMAIN-CONTAINING PROTEIN HI_1415"/>
    <property type="match status" value="1"/>
</dbReference>
<evidence type="ECO:0000313" key="4">
    <source>
        <dbReference type="EMBL" id="MFC6387106.1"/>
    </source>
</evidence>
<feature type="domain" description="SH3b" evidence="3">
    <location>
        <begin position="117"/>
        <end position="180"/>
    </location>
</feature>
<gene>
    <name evidence="4" type="ORF">ACFP7A_10865</name>
</gene>
<feature type="domain" description="SH3b" evidence="3">
    <location>
        <begin position="191"/>
        <end position="254"/>
    </location>
</feature>
<dbReference type="EMBL" id="JBHSTQ010000010">
    <property type="protein sequence ID" value="MFC6387106.1"/>
    <property type="molecule type" value="Genomic_DNA"/>
</dbReference>
<dbReference type="InterPro" id="IPR002901">
    <property type="entry name" value="MGlyc_endo_b_GlcNAc-like_dom"/>
</dbReference>
<comment type="caution">
    <text evidence="4">The sequence shown here is derived from an EMBL/GenBank/DDBJ whole genome shotgun (WGS) entry which is preliminary data.</text>
</comment>
<feature type="domain" description="SH3b" evidence="3">
    <location>
        <begin position="266"/>
        <end position="329"/>
    </location>
</feature>
<dbReference type="InterPro" id="IPR052354">
    <property type="entry name" value="Cell_Wall_Dynamics_Protein"/>
</dbReference>
<feature type="domain" description="SH3b" evidence="3">
    <location>
        <begin position="333"/>
        <end position="404"/>
    </location>
</feature>
<accession>A0ABW1WEW5</accession>
<evidence type="ECO:0000313" key="5">
    <source>
        <dbReference type="Proteomes" id="UP001596267"/>
    </source>
</evidence>
<feature type="domain" description="SH3b" evidence="3">
    <location>
        <begin position="571"/>
        <end position="636"/>
    </location>
</feature>
<sequence>MSPNRNLTIIGTVAAAAAVAAVTGAPSHASADTFTPYKGQATANLNVRSTPSTDQQQIGMLKKNQTFDVIGIDKKSEKGNWLKIKYEGKTAYVDGYYVTHATTTTPHMPTLSVQSVGNYQAMTTENLNVRLLPSLKGTVLTTLKKGTTVTVTGKTTDGWLQIKYRDGSAYVSADFIKTAGTSSVNNSTVRATVYTGTTTDNLNVRQGSSTSTKVLTTLKKGSSVEVVGTSGSWLKIKYNGGTAYVSGSYVKKAGSSSTGMGSSNAPVLYTGTTTDNLNVRQGASTSTKVLTTLKKGSSVEVVGTSGSWLKIKYNGGTAYVSGSYVKKAGSSSTGTGSSNAPVLYTGTTTDNLNVRQGSSTSTKVLTTLKKGSSVEVVGTSGNWLKIKYNGGTAYVSESYVKKAGSSSTGTGSSNAPVLYTGTTTDNLNVRQGSSTATKVLTTLKKGSSVEVVGTSGSWLKINYNGGTAYVSESYVKKAGSSSTGTGSSNAPVLYTGTTTDNLNVRQGSSTAAKVLTTLKKGSSVEVVGTSGSWLKINYNGGTAYVSGSYVSKPGSEGTTDGNSDSSSGSSSETKKMGLITTGVNFRQGAGTSYQTYGVLNAGTLVEILADAPEGWVKVSYNGKDGYIYGQYVKDETTTTIKEGNAAYVTTKYPISFGQALAKEQKVNGSSSLAYYLNPKNFTKSSIEYYQFLQISSLANLSLNDVNAMLSGKGILSGQGAAFIQAAKDYKVNEVYLVSHALLETGNGVSILANGQNYNGVKVYNMFGIGAYDGSANKSGAAYAYKHGWTSPAKAIEGGAEWIAANYIYNSTYRQDTLYKMRWNPDALIMGSAAHQYATDVGWAVKQTQNFEKMYAILSKYNLVFDVPEYAN</sequence>
<keyword evidence="5" id="KW-1185">Reference proteome</keyword>
<feature type="chain" id="PRO_5047147176" evidence="2">
    <location>
        <begin position="32"/>
        <end position="871"/>
    </location>
</feature>
<evidence type="ECO:0000256" key="1">
    <source>
        <dbReference type="SAM" id="MobiDB-lite"/>
    </source>
</evidence>
<dbReference type="Gene3D" id="2.30.30.40">
    <property type="entry name" value="SH3 Domains"/>
    <property type="match status" value="8"/>
</dbReference>
<dbReference type="SMART" id="SM00287">
    <property type="entry name" value="SH3b"/>
    <property type="match status" value="8"/>
</dbReference>
<feature type="signal peptide" evidence="2">
    <location>
        <begin position="1"/>
        <end position="31"/>
    </location>
</feature>
<feature type="domain" description="SH3b" evidence="3">
    <location>
        <begin position="483"/>
        <end position="554"/>
    </location>
</feature>
<reference evidence="5" key="1">
    <citation type="journal article" date="2019" name="Int. J. Syst. Evol. Microbiol.">
        <title>The Global Catalogue of Microorganisms (GCM) 10K type strain sequencing project: providing services to taxonomists for standard genome sequencing and annotation.</title>
        <authorList>
            <consortium name="The Broad Institute Genomics Platform"/>
            <consortium name="The Broad Institute Genome Sequencing Center for Infectious Disease"/>
            <person name="Wu L."/>
            <person name="Ma J."/>
        </authorList>
    </citation>
    <scope>NUCLEOTIDE SEQUENCE [LARGE SCALE GENOMIC DNA]</scope>
    <source>
        <strain evidence="5">CCUG 42001</strain>
    </source>
</reference>
<feature type="compositionally biased region" description="Low complexity" evidence="1">
    <location>
        <begin position="554"/>
        <end position="571"/>
    </location>
</feature>
<feature type="region of interest" description="Disordered" evidence="1">
    <location>
        <begin position="552"/>
        <end position="574"/>
    </location>
</feature>
<feature type="domain" description="SH3b" evidence="3">
    <location>
        <begin position="408"/>
        <end position="479"/>
    </location>
</feature>
<keyword evidence="2" id="KW-0732">Signal</keyword>
<organism evidence="4 5">
    <name type="scientific">Sporolactobacillus kofuensis</name>
    <dbReference type="NCBI Taxonomy" id="269672"/>
    <lineage>
        <taxon>Bacteria</taxon>
        <taxon>Bacillati</taxon>
        <taxon>Bacillota</taxon>
        <taxon>Bacilli</taxon>
        <taxon>Bacillales</taxon>
        <taxon>Sporolactobacillaceae</taxon>
        <taxon>Sporolactobacillus</taxon>
    </lineage>
</organism>
<dbReference type="Gene3D" id="1.10.530.10">
    <property type="match status" value="1"/>
</dbReference>
<dbReference type="Pfam" id="PF01832">
    <property type="entry name" value="Glucosaminidase"/>
    <property type="match status" value="1"/>
</dbReference>
<evidence type="ECO:0000256" key="2">
    <source>
        <dbReference type="SAM" id="SignalP"/>
    </source>
</evidence>
<dbReference type="RefSeq" id="WP_381452495.1">
    <property type="nucleotide sequence ID" value="NZ_JBHSTQ010000010.1"/>
</dbReference>
<proteinExistence type="predicted"/>
<dbReference type="PANTHER" id="PTHR34408">
    <property type="entry name" value="FAMILY PROTEIN, PUTATIVE-RELATED"/>
    <property type="match status" value="1"/>
</dbReference>
<protein>
    <submittedName>
        <fullName evidence="4">SH3 domain-containing protein</fullName>
    </submittedName>
</protein>
<dbReference type="Pfam" id="PF08239">
    <property type="entry name" value="SH3_3"/>
    <property type="match status" value="8"/>
</dbReference>
<name>A0ABW1WEW5_9BACL</name>